<evidence type="ECO:0000256" key="4">
    <source>
        <dbReference type="ARBA" id="ARBA00023163"/>
    </source>
</evidence>
<proteinExistence type="inferred from homology"/>
<dbReference type="InterPro" id="IPR036388">
    <property type="entry name" value="WH-like_DNA-bd_sf"/>
</dbReference>
<dbReference type="Proteomes" id="UP000276010">
    <property type="component" value="Unassembled WGS sequence"/>
</dbReference>
<dbReference type="SUPFAM" id="SSF46785">
    <property type="entry name" value="Winged helix' DNA-binding domain"/>
    <property type="match status" value="1"/>
</dbReference>
<evidence type="ECO:0000256" key="2">
    <source>
        <dbReference type="ARBA" id="ARBA00023015"/>
    </source>
</evidence>
<dbReference type="PRINTS" id="PR00039">
    <property type="entry name" value="HTHLYSR"/>
</dbReference>
<dbReference type="Gene3D" id="3.40.190.290">
    <property type="match status" value="1"/>
</dbReference>
<evidence type="ECO:0000313" key="6">
    <source>
        <dbReference type="EMBL" id="RRN05874.1"/>
    </source>
</evidence>
<dbReference type="Gene3D" id="1.10.10.10">
    <property type="entry name" value="Winged helix-like DNA-binding domain superfamily/Winged helix DNA-binding domain"/>
    <property type="match status" value="1"/>
</dbReference>
<dbReference type="Pfam" id="PF00126">
    <property type="entry name" value="HTH_1"/>
    <property type="match status" value="1"/>
</dbReference>
<evidence type="ECO:0000256" key="3">
    <source>
        <dbReference type="ARBA" id="ARBA00023125"/>
    </source>
</evidence>
<dbReference type="RefSeq" id="WP_125134311.1">
    <property type="nucleotide sequence ID" value="NZ_RRUC01000004.1"/>
</dbReference>
<dbReference type="GO" id="GO:0003700">
    <property type="term" value="F:DNA-binding transcription factor activity"/>
    <property type="evidence" value="ECO:0007669"/>
    <property type="project" value="InterPro"/>
</dbReference>
<gene>
    <name evidence="6" type="ORF">EIM44_00650</name>
</gene>
<dbReference type="InterPro" id="IPR005119">
    <property type="entry name" value="LysR_subst-bd"/>
</dbReference>
<dbReference type="GO" id="GO:0043565">
    <property type="term" value="F:sequence-specific DNA binding"/>
    <property type="evidence" value="ECO:0007669"/>
    <property type="project" value="TreeGrafter"/>
</dbReference>
<evidence type="ECO:0000259" key="5">
    <source>
        <dbReference type="PROSITE" id="PS50931"/>
    </source>
</evidence>
<name>A0A3R8LFA8_BIBTR</name>
<organism evidence="6 7">
    <name type="scientific">Bibersteinia trehalosi</name>
    <name type="common">Pasteurella trehalosi</name>
    <dbReference type="NCBI Taxonomy" id="47735"/>
    <lineage>
        <taxon>Bacteria</taxon>
        <taxon>Pseudomonadati</taxon>
        <taxon>Pseudomonadota</taxon>
        <taxon>Gammaproteobacteria</taxon>
        <taxon>Pasteurellales</taxon>
        <taxon>Pasteurellaceae</taxon>
        <taxon>Bibersteinia</taxon>
    </lineage>
</organism>
<dbReference type="SUPFAM" id="SSF53850">
    <property type="entry name" value="Periplasmic binding protein-like II"/>
    <property type="match status" value="1"/>
</dbReference>
<dbReference type="InterPro" id="IPR058163">
    <property type="entry name" value="LysR-type_TF_proteobact-type"/>
</dbReference>
<sequence>MFENHQDLRTFLLVAETESFTKAAAQLGVSRSAVSQSISQLERQFGTRLFHRSTRKVATTDIGEQLFQQVAPLFQNIDQKISEVLSSQNQLRGTLRITGTPHAINTALREKFSQFCKQNPNMTLELSVDMRFVDIIKARFDAGIRTGDVLNNDVVAIKISEPNTMCCVASPAYLAENGVPHQPSDLTAHKGIRFRLPTLGGLLNWEFISPNSKEKIVWVLQNGIIVNDPQTAINACLDGLGIVWIERSAVGHYLANGELVSLLDDWAISYPPYYLYYPNRHPSPLLKALIEALKV</sequence>
<keyword evidence="2" id="KW-0805">Transcription regulation</keyword>
<protein>
    <submittedName>
        <fullName evidence="6">LysR family transcriptional regulator</fullName>
    </submittedName>
</protein>
<dbReference type="PROSITE" id="PS50931">
    <property type="entry name" value="HTH_LYSR"/>
    <property type="match status" value="1"/>
</dbReference>
<dbReference type="STRING" id="1263831.F543_22500"/>
<dbReference type="Pfam" id="PF03466">
    <property type="entry name" value="LysR_substrate"/>
    <property type="match status" value="1"/>
</dbReference>
<reference evidence="6 7" key="1">
    <citation type="submission" date="2018-11" db="EMBL/GenBank/DDBJ databases">
        <title>Whole genome sequence of Bibersteinia trehalosi strain OADDL-BT1 an multidrug resistant pathogen isolate.</title>
        <authorList>
            <person name="Couger M."/>
            <person name="Ramachandran A."/>
        </authorList>
    </citation>
    <scope>NUCLEOTIDE SEQUENCE [LARGE SCALE GENOMIC DNA]</scope>
    <source>
        <strain evidence="6 7">OADDL-BT1</strain>
    </source>
</reference>
<accession>A0A3R8LFA8</accession>
<dbReference type="PANTHER" id="PTHR30537:SF1">
    <property type="entry name" value="HTH-TYPE TRANSCRIPTIONAL REGULATOR PGRR"/>
    <property type="match status" value="1"/>
</dbReference>
<evidence type="ECO:0000313" key="7">
    <source>
        <dbReference type="Proteomes" id="UP000276010"/>
    </source>
</evidence>
<keyword evidence="3" id="KW-0238">DNA-binding</keyword>
<dbReference type="InterPro" id="IPR036390">
    <property type="entry name" value="WH_DNA-bd_sf"/>
</dbReference>
<dbReference type="AlphaFoldDB" id="A0A3R8LFA8"/>
<dbReference type="EMBL" id="RRUC01000004">
    <property type="protein sequence ID" value="RRN05874.1"/>
    <property type="molecule type" value="Genomic_DNA"/>
</dbReference>
<comment type="similarity">
    <text evidence="1">Belongs to the LysR transcriptional regulatory family.</text>
</comment>
<comment type="caution">
    <text evidence="6">The sequence shown here is derived from an EMBL/GenBank/DDBJ whole genome shotgun (WGS) entry which is preliminary data.</text>
</comment>
<feature type="domain" description="HTH lysR-type" evidence="5">
    <location>
        <begin position="6"/>
        <end position="60"/>
    </location>
</feature>
<keyword evidence="4" id="KW-0804">Transcription</keyword>
<dbReference type="InterPro" id="IPR000847">
    <property type="entry name" value="LysR_HTH_N"/>
</dbReference>
<dbReference type="FunFam" id="1.10.10.10:FF:000001">
    <property type="entry name" value="LysR family transcriptional regulator"/>
    <property type="match status" value="1"/>
</dbReference>
<dbReference type="GO" id="GO:0006351">
    <property type="term" value="P:DNA-templated transcription"/>
    <property type="evidence" value="ECO:0007669"/>
    <property type="project" value="TreeGrafter"/>
</dbReference>
<dbReference type="PANTHER" id="PTHR30537">
    <property type="entry name" value="HTH-TYPE TRANSCRIPTIONAL REGULATOR"/>
    <property type="match status" value="1"/>
</dbReference>
<evidence type="ECO:0000256" key="1">
    <source>
        <dbReference type="ARBA" id="ARBA00009437"/>
    </source>
</evidence>